<evidence type="ECO:0000313" key="1">
    <source>
        <dbReference type="EMBL" id="ANJ09213.1"/>
    </source>
</evidence>
<organism evidence="1 2">
    <name type="scientific">Streptomyces parvulus</name>
    <dbReference type="NCBI Taxonomy" id="146923"/>
    <lineage>
        <taxon>Bacteria</taxon>
        <taxon>Bacillati</taxon>
        <taxon>Actinomycetota</taxon>
        <taxon>Actinomycetes</taxon>
        <taxon>Kitasatosporales</taxon>
        <taxon>Streptomycetaceae</taxon>
        <taxon>Streptomyces</taxon>
    </lineage>
</organism>
<reference evidence="1 2" key="1">
    <citation type="submission" date="2016-05" db="EMBL/GenBank/DDBJ databases">
        <title>Non-Contiguous Finished Genome Sequence of Streptomyces parvulus 2297 Integrated Site-Specifically with Actinophage R4.</title>
        <authorList>
            <person name="Nishizawa T."/>
            <person name="Miura T."/>
            <person name="Harada C."/>
            <person name="Guo Y."/>
            <person name="Narisawa K."/>
            <person name="Ohta H."/>
            <person name="Takahashi H."/>
            <person name="Shirai M."/>
        </authorList>
    </citation>
    <scope>NUCLEOTIDE SEQUENCE [LARGE SCALE GENOMIC DNA]</scope>
    <source>
        <strain evidence="1 2">2297</strain>
    </source>
</reference>
<evidence type="ECO:0000313" key="2">
    <source>
        <dbReference type="Proteomes" id="UP000078468"/>
    </source>
</evidence>
<name>A0A191V2S4_9ACTN</name>
<dbReference type="Proteomes" id="UP000078468">
    <property type="component" value="Chromosome"/>
</dbReference>
<dbReference type="KEGG" id="spav:Spa2297_20935"/>
<accession>A0A191V2S4</accession>
<protein>
    <submittedName>
        <fullName evidence="1">Uncharacterized protein</fullName>
    </submittedName>
</protein>
<dbReference type="AlphaFoldDB" id="A0A191V2S4"/>
<proteinExistence type="predicted"/>
<dbReference type="EMBL" id="CP015866">
    <property type="protein sequence ID" value="ANJ09213.1"/>
    <property type="molecule type" value="Genomic_DNA"/>
</dbReference>
<sequence length="59" mass="5818">MVCGARTNGTITGLTLYAASVGALPQGRLSSPAAGLLDLALLHRDLLLTEPGGAGGTAR</sequence>
<gene>
    <name evidence="1" type="ORF">Spa2297_20935</name>
</gene>